<dbReference type="InterPro" id="IPR050306">
    <property type="entry name" value="PfkB_Carbo_kinase"/>
</dbReference>
<reference evidence="5 6" key="1">
    <citation type="submission" date="2016-10" db="EMBL/GenBank/DDBJ databases">
        <authorList>
            <person name="de Groot N.N."/>
        </authorList>
    </citation>
    <scope>NUCLEOTIDE SEQUENCE [LARGE SCALE GENOMIC DNA]</scope>
    <source>
        <strain evidence="5 6">CGMCC 1.3430</strain>
    </source>
</reference>
<organism evidence="5 6">
    <name type="scientific">Alkalimonas amylolytica</name>
    <dbReference type="NCBI Taxonomy" id="152573"/>
    <lineage>
        <taxon>Bacteria</taxon>
        <taxon>Pseudomonadati</taxon>
        <taxon>Pseudomonadota</taxon>
        <taxon>Gammaproteobacteria</taxon>
        <taxon>Alkalimonas</taxon>
    </lineage>
</organism>
<proteinExistence type="inferred from homology"/>
<dbReference type="Proteomes" id="UP000198773">
    <property type="component" value="Unassembled WGS sequence"/>
</dbReference>
<dbReference type="STRING" id="152573.SAMN04488051_11111"/>
<dbReference type="InterPro" id="IPR011611">
    <property type="entry name" value="PfkB_dom"/>
</dbReference>
<dbReference type="GO" id="GO:0006974">
    <property type="term" value="P:DNA damage response"/>
    <property type="evidence" value="ECO:0007669"/>
    <property type="project" value="TreeGrafter"/>
</dbReference>
<dbReference type="PROSITE" id="PS00584">
    <property type="entry name" value="PFKB_KINASES_2"/>
    <property type="match status" value="1"/>
</dbReference>
<dbReference type="CDD" id="cd01166">
    <property type="entry name" value="KdgK"/>
    <property type="match status" value="1"/>
</dbReference>
<keyword evidence="2" id="KW-0808">Transferase</keyword>
<dbReference type="PANTHER" id="PTHR43085:SF15">
    <property type="entry name" value="2-DEHYDRO-3-DEOXYGLUCONOKINASE"/>
    <property type="match status" value="1"/>
</dbReference>
<keyword evidence="6" id="KW-1185">Reference proteome</keyword>
<keyword evidence="3 5" id="KW-0418">Kinase</keyword>
<dbReference type="GO" id="GO:0008673">
    <property type="term" value="F:2-dehydro-3-deoxygluconokinase activity"/>
    <property type="evidence" value="ECO:0007669"/>
    <property type="project" value="TreeGrafter"/>
</dbReference>
<name>A0A1H4FLE2_ALKAM</name>
<evidence type="ECO:0000313" key="6">
    <source>
        <dbReference type="Proteomes" id="UP000198773"/>
    </source>
</evidence>
<dbReference type="GO" id="GO:0019698">
    <property type="term" value="P:D-galacturonate catabolic process"/>
    <property type="evidence" value="ECO:0007669"/>
    <property type="project" value="TreeGrafter"/>
</dbReference>
<dbReference type="InterPro" id="IPR002173">
    <property type="entry name" value="Carboh/pur_kinase_PfkB_CS"/>
</dbReference>
<dbReference type="GO" id="GO:0005829">
    <property type="term" value="C:cytosol"/>
    <property type="evidence" value="ECO:0007669"/>
    <property type="project" value="TreeGrafter"/>
</dbReference>
<evidence type="ECO:0000313" key="5">
    <source>
        <dbReference type="EMBL" id="SEA97630.1"/>
    </source>
</evidence>
<evidence type="ECO:0000256" key="2">
    <source>
        <dbReference type="ARBA" id="ARBA00022679"/>
    </source>
</evidence>
<dbReference type="EMBL" id="FNRM01000011">
    <property type="protein sequence ID" value="SEA97630.1"/>
    <property type="molecule type" value="Genomic_DNA"/>
</dbReference>
<dbReference type="AlphaFoldDB" id="A0A1H4FLE2"/>
<dbReference type="InterPro" id="IPR029056">
    <property type="entry name" value="Ribokinase-like"/>
</dbReference>
<evidence type="ECO:0000256" key="3">
    <source>
        <dbReference type="ARBA" id="ARBA00022777"/>
    </source>
</evidence>
<sequence length="300" mass="33042">MVELRQHDTNLLHKAFAGDVFNTAVYLQRSSGNSLDVQFFSAVGTDSLSDQLKSYANTEHIGTDLLFRVEDANPGLYMIETDLQGERRFRYWRQASAARQVMQCYTAHGDDTLLTGCQLLYFSGISLAILSPADRQLLFLLLRKLKTHGCKLAFDANYRAGLWQYKEEAAAVCMQAYALADIALSGLDDHLALFGHQSAQQMSDWLLQLGIEEFVVKDGSRGSLGYCKQQAFYTLACSVKEVVDTTSAGDAFNGGYLAARLKGLNAEESALYASRLAAFVVSQPGAIVEPAVFADFTRLP</sequence>
<feature type="domain" description="Carbohydrate kinase PfkB" evidence="4">
    <location>
        <begin position="12"/>
        <end position="287"/>
    </location>
</feature>
<evidence type="ECO:0000256" key="1">
    <source>
        <dbReference type="ARBA" id="ARBA00010688"/>
    </source>
</evidence>
<accession>A0A1H4FLE2</accession>
<dbReference type="Pfam" id="PF00294">
    <property type="entry name" value="PfkB"/>
    <property type="match status" value="1"/>
</dbReference>
<evidence type="ECO:0000259" key="4">
    <source>
        <dbReference type="Pfam" id="PF00294"/>
    </source>
</evidence>
<dbReference type="SUPFAM" id="SSF53613">
    <property type="entry name" value="Ribokinase-like"/>
    <property type="match status" value="1"/>
</dbReference>
<dbReference type="GO" id="GO:0042840">
    <property type="term" value="P:D-glucuronate catabolic process"/>
    <property type="evidence" value="ECO:0007669"/>
    <property type="project" value="TreeGrafter"/>
</dbReference>
<gene>
    <name evidence="5" type="ORF">SAMN04488051_11111</name>
</gene>
<dbReference type="Gene3D" id="3.40.1190.20">
    <property type="match status" value="1"/>
</dbReference>
<protein>
    <submittedName>
        <fullName evidence="5">2-dehydro-3-deoxygluconokinase</fullName>
    </submittedName>
</protein>
<comment type="similarity">
    <text evidence="1">Belongs to the carbohydrate kinase PfkB family.</text>
</comment>
<dbReference type="PANTHER" id="PTHR43085">
    <property type="entry name" value="HEXOKINASE FAMILY MEMBER"/>
    <property type="match status" value="1"/>
</dbReference>